<dbReference type="InterPro" id="IPR025989">
    <property type="entry name" value="Virulence_F_dom"/>
</dbReference>
<proteinExistence type="predicted"/>
<name>A0A3B0UCP6_9ZZZZ</name>
<protein>
    <recommendedName>
        <fullName evidence="1">Virulence factor domain-containing protein</fullName>
    </recommendedName>
</protein>
<evidence type="ECO:0000313" key="2">
    <source>
        <dbReference type="EMBL" id="VAW22349.1"/>
    </source>
</evidence>
<feature type="domain" description="Virulence factor" evidence="1">
    <location>
        <begin position="8"/>
        <end position="95"/>
    </location>
</feature>
<reference evidence="2" key="1">
    <citation type="submission" date="2018-06" db="EMBL/GenBank/DDBJ databases">
        <authorList>
            <person name="Zhirakovskaya E."/>
        </authorList>
    </citation>
    <scope>NUCLEOTIDE SEQUENCE</scope>
</reference>
<accession>A0A3B0UCP6</accession>
<organism evidence="2">
    <name type="scientific">hydrothermal vent metagenome</name>
    <dbReference type="NCBI Taxonomy" id="652676"/>
    <lineage>
        <taxon>unclassified sequences</taxon>
        <taxon>metagenomes</taxon>
        <taxon>ecological metagenomes</taxon>
    </lineage>
</organism>
<dbReference type="Pfam" id="PF13769">
    <property type="entry name" value="Virulence_fact"/>
    <property type="match status" value="1"/>
</dbReference>
<dbReference type="AlphaFoldDB" id="A0A3B0UCP6"/>
<dbReference type="EMBL" id="UOEO01000199">
    <property type="protein sequence ID" value="VAW22349.1"/>
    <property type="molecule type" value="Genomic_DNA"/>
</dbReference>
<gene>
    <name evidence="2" type="ORF">MNBD_ALPHA12-267</name>
</gene>
<sequence length="116" mass="12989">MSEINIIYWRDIPTQIVMGKGRKAIKRQLANRFMVAVDKAAMNDGVTDTDAYLADWHKVCRPASGNDETADETAIVEQLALLMEAEYPAVRLAEIAANMGRTTDKDTERNTDKDID</sequence>
<evidence type="ECO:0000259" key="1">
    <source>
        <dbReference type="Pfam" id="PF13769"/>
    </source>
</evidence>